<sequence length="552" mass="60500">MSFMCNTYSLTDIGIGPVTRTLDVTPDHNEALLRRLEISFAVTGTTTTIDSKPRPIPRRPTNSVSATCSAQRTSQARMNTRSRDQLLGHRVGALVSSNHRSAVWQLSYHALIGELGYDMLLASDGILLASVCGSKVIADWSGQIWAALNNEDLRTDEDETRWKWSSTGLQGAGERGDSIGNSPTSGVVRHDSHVRESGSDPAILPLRFYKLYEREGNLLVKIRNENDLEKTLSASNMASRIFKFAATGTYNETVTEIPKRSLTCGNKGIQIDIDLGHSRWIAGGVRNWADDTTPDYLDYVVILARKMTEVRKRKLTKKVKEHCDKPSLPRKGTAAEKYTIFQQQSGDVWAALNIEVVRAGRGKQEIPEKTHRPAASSGTILTCKNPGIAPPGIEPGSPRWESIHGNFPEALRQSSSFMIFLLLIQKKLIRVQEIITKGQRRAFVPTKSARDEYESIATRVVDRSGRCSEGDGKVDWCVRVAGGCGVSQGGGVQPCCVASAALGQSHCDSVAAARRTAAYIGPPADVMRRRATSHPPLGDLLPLIPLHFSYNP</sequence>
<evidence type="ECO:0000256" key="1">
    <source>
        <dbReference type="SAM" id="MobiDB-lite"/>
    </source>
</evidence>
<evidence type="ECO:0000313" key="2">
    <source>
        <dbReference type="EMBL" id="KAJ8881594.1"/>
    </source>
</evidence>
<evidence type="ECO:0000313" key="3">
    <source>
        <dbReference type="Proteomes" id="UP001159363"/>
    </source>
</evidence>
<organism evidence="2 3">
    <name type="scientific">Dryococelus australis</name>
    <dbReference type="NCBI Taxonomy" id="614101"/>
    <lineage>
        <taxon>Eukaryota</taxon>
        <taxon>Metazoa</taxon>
        <taxon>Ecdysozoa</taxon>
        <taxon>Arthropoda</taxon>
        <taxon>Hexapoda</taxon>
        <taxon>Insecta</taxon>
        <taxon>Pterygota</taxon>
        <taxon>Neoptera</taxon>
        <taxon>Polyneoptera</taxon>
        <taxon>Phasmatodea</taxon>
        <taxon>Verophasmatodea</taxon>
        <taxon>Anareolatae</taxon>
        <taxon>Phasmatidae</taxon>
        <taxon>Eurycanthinae</taxon>
        <taxon>Dryococelus</taxon>
    </lineage>
</organism>
<dbReference type="EMBL" id="JARBHB010000006">
    <property type="protein sequence ID" value="KAJ8881594.1"/>
    <property type="molecule type" value="Genomic_DNA"/>
</dbReference>
<feature type="region of interest" description="Disordered" evidence="1">
    <location>
        <begin position="364"/>
        <end position="388"/>
    </location>
</feature>
<name>A0ABQ9HBE5_9NEOP</name>
<protein>
    <submittedName>
        <fullName evidence="2">Uncharacterized protein</fullName>
    </submittedName>
</protein>
<proteinExistence type="predicted"/>
<accession>A0ABQ9HBE5</accession>
<keyword evidence="3" id="KW-1185">Reference proteome</keyword>
<comment type="caution">
    <text evidence="2">The sequence shown here is derived from an EMBL/GenBank/DDBJ whole genome shotgun (WGS) entry which is preliminary data.</text>
</comment>
<reference evidence="2 3" key="1">
    <citation type="submission" date="2023-02" db="EMBL/GenBank/DDBJ databases">
        <title>LHISI_Scaffold_Assembly.</title>
        <authorList>
            <person name="Stuart O.P."/>
            <person name="Cleave R."/>
            <person name="Magrath M.J.L."/>
            <person name="Mikheyev A.S."/>
        </authorList>
    </citation>
    <scope>NUCLEOTIDE SEQUENCE [LARGE SCALE GENOMIC DNA]</scope>
    <source>
        <strain evidence="2">Daus_M_001</strain>
        <tissue evidence="2">Leg muscle</tissue>
    </source>
</reference>
<feature type="region of interest" description="Disordered" evidence="1">
    <location>
        <begin position="167"/>
        <end position="196"/>
    </location>
</feature>
<gene>
    <name evidence="2" type="ORF">PR048_018079</name>
</gene>
<dbReference type="Proteomes" id="UP001159363">
    <property type="component" value="Chromosome 5"/>
</dbReference>